<dbReference type="PANTHER" id="PTHR43895">
    <property type="entry name" value="CALCIUM/CALMODULIN-DEPENDENT PROTEIN KINASE KINASE-RELATED"/>
    <property type="match status" value="1"/>
</dbReference>
<evidence type="ECO:0000256" key="12">
    <source>
        <dbReference type="ARBA" id="ARBA00047899"/>
    </source>
</evidence>
<dbReference type="FunFam" id="3.30.200.20:FF:000229">
    <property type="entry name" value="Serine/threonine-protein kinase Chk1"/>
    <property type="match status" value="1"/>
</dbReference>
<evidence type="ECO:0000256" key="4">
    <source>
        <dbReference type="ARBA" id="ARBA00022527"/>
    </source>
</evidence>
<evidence type="ECO:0000256" key="15">
    <source>
        <dbReference type="RuleBase" id="RU000304"/>
    </source>
</evidence>
<dbReference type="EC" id="2.7.11.1" evidence="3"/>
<organism>
    <name type="scientific">Pediculus humanus subsp. corporis</name>
    <name type="common">Body louse</name>
    <dbReference type="NCBI Taxonomy" id="121224"/>
    <lineage>
        <taxon>Eukaryota</taxon>
        <taxon>Metazoa</taxon>
        <taxon>Ecdysozoa</taxon>
        <taxon>Arthropoda</taxon>
        <taxon>Hexapoda</taxon>
        <taxon>Insecta</taxon>
        <taxon>Pterygota</taxon>
        <taxon>Neoptera</taxon>
        <taxon>Paraneoptera</taxon>
        <taxon>Psocodea</taxon>
        <taxon>Troctomorpha</taxon>
        <taxon>Phthiraptera</taxon>
        <taxon>Anoplura</taxon>
        <taxon>Pediculidae</taxon>
        <taxon>Pediculus</taxon>
    </lineage>
</organism>
<evidence type="ECO:0000256" key="5">
    <source>
        <dbReference type="ARBA" id="ARBA00022679"/>
    </source>
</evidence>
<dbReference type="GO" id="GO:0005634">
    <property type="term" value="C:nucleus"/>
    <property type="evidence" value="ECO:0007669"/>
    <property type="project" value="UniProtKB-SubCell"/>
</dbReference>
<dbReference type="GO" id="GO:0035861">
    <property type="term" value="C:site of double-strand break"/>
    <property type="evidence" value="ECO:0007669"/>
    <property type="project" value="TreeGrafter"/>
</dbReference>
<dbReference type="EMBL" id="AAZO01004036">
    <property type="status" value="NOT_ANNOTATED_CDS"/>
    <property type="molecule type" value="Genomic_DNA"/>
</dbReference>
<dbReference type="HOGENOM" id="CLU_000288_59_8_1"/>
<dbReference type="GO" id="GO:0005737">
    <property type="term" value="C:cytoplasm"/>
    <property type="evidence" value="ECO:0007669"/>
    <property type="project" value="TreeGrafter"/>
</dbReference>
<dbReference type="GO" id="GO:0033314">
    <property type="term" value="P:mitotic DNA replication checkpoint signaling"/>
    <property type="evidence" value="ECO:0007669"/>
    <property type="project" value="UniProtKB-ARBA"/>
</dbReference>
<dbReference type="GO" id="GO:0004674">
    <property type="term" value="F:protein serine/threonine kinase activity"/>
    <property type="evidence" value="ECO:0007669"/>
    <property type="project" value="UniProtKB-KW"/>
</dbReference>
<dbReference type="InterPro" id="IPR000719">
    <property type="entry name" value="Prot_kinase_dom"/>
</dbReference>
<evidence type="ECO:0000256" key="3">
    <source>
        <dbReference type="ARBA" id="ARBA00012513"/>
    </source>
</evidence>
<dbReference type="OMA" id="GYTCKVG"/>
<dbReference type="Gene3D" id="3.30.310.80">
    <property type="entry name" value="Kinase associated domain 1, KA1"/>
    <property type="match status" value="1"/>
</dbReference>
<evidence type="ECO:0000313" key="19">
    <source>
        <dbReference type="Proteomes" id="UP000009046"/>
    </source>
</evidence>
<evidence type="ECO:0000259" key="16">
    <source>
        <dbReference type="PROSITE" id="PS50011"/>
    </source>
</evidence>
<dbReference type="SMART" id="SM00220">
    <property type="entry name" value="S_TKc"/>
    <property type="match status" value="1"/>
</dbReference>
<sequence>MSVQFVDGWTIAQVLGEGAFGEVKLLINDETRDVLAVKVINTELHEEAKLAVRKELAIHRALNHPNIIRYFGHRSEGTIEYLFLEYASGGELFNKIEPDIGMKLWEAQKYFVQLISGVEYLHSRGVSHRDIKPENILLDDNDNVKISDFGMATLFRKNGIERLLDKKCGTMPYVAPEVLLRPYKAAPADVWSCGIVLVAMLAGELPWDVPASTCKEFSLWKNNIITHSPWNKLNNSVLNLLKKILIPLPDKRLTASQILKHRWCSKIYPNEPVQVNITPASKRLYSGSELAPSMSASEEEFSRYCFSQPAPQFCDSEGNKGKFEKDDDDLYSNKIVCFSQPVHIDDLLLSSQLHSTQTAALDGYQNLIRRMTRFFVTVDAETAIKKVVDVLESSACSWKRGPPFILTFTTIDRRKNNLIFKTSVVEMNGKVLLDFRLSRGCGLEFKKLFLLVKEKLEDILLKGGVKLKI</sequence>
<dbReference type="EMBL" id="DS235354">
    <property type="protein sequence ID" value="EEB15066.1"/>
    <property type="molecule type" value="Genomic_DNA"/>
</dbReference>
<reference evidence="17" key="2">
    <citation type="submission" date="2007-04" db="EMBL/GenBank/DDBJ databases">
        <title>The genome of the human body louse.</title>
        <authorList>
            <consortium name="The Human Body Louse Genome Consortium"/>
            <person name="Kirkness E."/>
            <person name="Walenz B."/>
            <person name="Hass B."/>
            <person name="Bruggner R."/>
            <person name="Strausberg R."/>
        </authorList>
    </citation>
    <scope>NUCLEOTIDE SEQUENCE</scope>
    <source>
        <strain evidence="17">USDA</strain>
    </source>
</reference>
<dbReference type="PROSITE" id="PS50011">
    <property type="entry name" value="PROTEIN_KINASE_DOM"/>
    <property type="match status" value="1"/>
</dbReference>
<protein>
    <recommendedName>
        <fullName evidence="3">non-specific serine/threonine protein kinase</fullName>
        <ecNumber evidence="3">2.7.11.1</ecNumber>
    </recommendedName>
</protein>
<dbReference type="Proteomes" id="UP000009046">
    <property type="component" value="Unassembled WGS sequence"/>
</dbReference>
<reference evidence="18" key="3">
    <citation type="submission" date="2021-02" db="UniProtKB">
        <authorList>
            <consortium name="EnsemblMetazoa"/>
        </authorList>
    </citation>
    <scope>IDENTIFICATION</scope>
    <source>
        <strain evidence="18">USDA</strain>
    </source>
</reference>
<dbReference type="EnsemblMetazoa" id="PHUM346290-RA">
    <property type="protein sequence ID" value="PHUM346290-PA"/>
    <property type="gene ID" value="PHUM346290"/>
</dbReference>
<dbReference type="FunCoup" id="E0VNW0">
    <property type="interactions" value="1417"/>
</dbReference>
<comment type="similarity">
    <text evidence="2">Belongs to the protein kinase superfamily. CAMK Ser/Thr protein kinase family. NIM1 subfamily.</text>
</comment>
<dbReference type="KEGG" id="phu:Phum_PHUM346290"/>
<evidence type="ECO:0000256" key="14">
    <source>
        <dbReference type="PROSITE-ProRule" id="PRU10141"/>
    </source>
</evidence>
<evidence type="ECO:0000256" key="6">
    <source>
        <dbReference type="ARBA" id="ARBA00022741"/>
    </source>
</evidence>
<keyword evidence="19" id="KW-1185">Reference proteome</keyword>
<feature type="domain" description="Protein kinase" evidence="16">
    <location>
        <begin position="9"/>
        <end position="264"/>
    </location>
</feature>
<keyword evidence="6 14" id="KW-0547">Nucleotide-binding</keyword>
<dbReference type="SUPFAM" id="SSF56112">
    <property type="entry name" value="Protein kinase-like (PK-like)"/>
    <property type="match status" value="1"/>
</dbReference>
<dbReference type="GO" id="GO:0005524">
    <property type="term" value="F:ATP binding"/>
    <property type="evidence" value="ECO:0007669"/>
    <property type="project" value="UniProtKB-UniRule"/>
</dbReference>
<evidence type="ECO:0000313" key="17">
    <source>
        <dbReference type="EMBL" id="EEB15066.1"/>
    </source>
</evidence>
<dbReference type="InterPro" id="IPR017441">
    <property type="entry name" value="Protein_kinase_ATP_BS"/>
</dbReference>
<dbReference type="OrthoDB" id="539158at2759"/>
<comment type="catalytic activity">
    <reaction evidence="12">
        <text>L-threonyl-[protein] + ATP = O-phospho-L-threonyl-[protein] + ADP + H(+)</text>
        <dbReference type="Rhea" id="RHEA:46608"/>
        <dbReference type="Rhea" id="RHEA-COMP:11060"/>
        <dbReference type="Rhea" id="RHEA-COMP:11605"/>
        <dbReference type="ChEBI" id="CHEBI:15378"/>
        <dbReference type="ChEBI" id="CHEBI:30013"/>
        <dbReference type="ChEBI" id="CHEBI:30616"/>
        <dbReference type="ChEBI" id="CHEBI:61977"/>
        <dbReference type="ChEBI" id="CHEBI:456216"/>
        <dbReference type="EC" id="2.7.11.1"/>
    </reaction>
</comment>
<dbReference type="GeneID" id="8231891"/>
<name>E0VNW0_PEDHC</name>
<dbReference type="PANTHER" id="PTHR43895:SF32">
    <property type="entry name" value="SERINE_THREONINE-PROTEIN KINASE CHK1"/>
    <property type="match status" value="1"/>
</dbReference>
<dbReference type="Pfam" id="PF00069">
    <property type="entry name" value="Pkinase"/>
    <property type="match status" value="1"/>
</dbReference>
<comment type="catalytic activity">
    <reaction evidence="13">
        <text>L-seryl-[protein] + ATP = O-phospho-L-seryl-[protein] + ADP + H(+)</text>
        <dbReference type="Rhea" id="RHEA:17989"/>
        <dbReference type="Rhea" id="RHEA-COMP:9863"/>
        <dbReference type="Rhea" id="RHEA-COMP:11604"/>
        <dbReference type="ChEBI" id="CHEBI:15378"/>
        <dbReference type="ChEBI" id="CHEBI:29999"/>
        <dbReference type="ChEBI" id="CHEBI:30616"/>
        <dbReference type="ChEBI" id="CHEBI:83421"/>
        <dbReference type="ChEBI" id="CHEBI:456216"/>
        <dbReference type="EC" id="2.7.11.1"/>
    </reaction>
</comment>
<evidence type="ECO:0000256" key="1">
    <source>
        <dbReference type="ARBA" id="ARBA00004123"/>
    </source>
</evidence>
<dbReference type="Gene3D" id="3.30.200.20">
    <property type="entry name" value="Phosphorylase Kinase, domain 1"/>
    <property type="match status" value="1"/>
</dbReference>
<dbReference type="VEuPathDB" id="VectorBase:PHUM346290"/>
<keyword evidence="9 14" id="KW-0067">ATP-binding</keyword>
<dbReference type="InterPro" id="IPR008271">
    <property type="entry name" value="Ser/Thr_kinase_AS"/>
</dbReference>
<reference evidence="17" key="1">
    <citation type="submission" date="2007-04" db="EMBL/GenBank/DDBJ databases">
        <title>Annotation of Pediculus humanus corporis strain USDA.</title>
        <authorList>
            <person name="Kirkness E."/>
            <person name="Hannick L."/>
            <person name="Hass B."/>
            <person name="Bruggner R."/>
            <person name="Lawson D."/>
            <person name="Bidwell S."/>
            <person name="Joardar V."/>
            <person name="Caler E."/>
            <person name="Walenz B."/>
            <person name="Inman J."/>
            <person name="Schobel S."/>
            <person name="Galinsky K."/>
            <person name="Amedeo P."/>
            <person name="Strausberg R."/>
        </authorList>
    </citation>
    <scope>NUCLEOTIDE SEQUENCE</scope>
    <source>
        <strain evidence="17">USDA</strain>
    </source>
</reference>
<dbReference type="InParanoid" id="E0VNW0"/>
<dbReference type="FunFam" id="1.10.510.10:FF:000301">
    <property type="entry name" value="Serine/threonine-protein kinase Chk1"/>
    <property type="match status" value="1"/>
</dbReference>
<dbReference type="PROSITE" id="PS00107">
    <property type="entry name" value="PROTEIN_KINASE_ATP"/>
    <property type="match status" value="1"/>
</dbReference>
<keyword evidence="8 17" id="KW-0418">Kinase</keyword>
<dbReference type="Gene3D" id="1.10.510.10">
    <property type="entry name" value="Transferase(Phosphotransferase) domain 1"/>
    <property type="match status" value="1"/>
</dbReference>
<keyword evidence="5 17" id="KW-0808">Transferase</keyword>
<evidence type="ECO:0000256" key="13">
    <source>
        <dbReference type="ARBA" id="ARBA00048679"/>
    </source>
</evidence>
<dbReference type="RefSeq" id="XP_002427804.1">
    <property type="nucleotide sequence ID" value="XM_002427759.1"/>
</dbReference>
<feature type="binding site" evidence="14">
    <location>
        <position position="38"/>
    </location>
    <ligand>
        <name>ATP</name>
        <dbReference type="ChEBI" id="CHEBI:30616"/>
    </ligand>
</feature>
<evidence type="ECO:0000256" key="10">
    <source>
        <dbReference type="ARBA" id="ARBA00023242"/>
    </source>
</evidence>
<evidence type="ECO:0000256" key="8">
    <source>
        <dbReference type="ARBA" id="ARBA00022777"/>
    </source>
</evidence>
<dbReference type="PROSITE" id="PS00108">
    <property type="entry name" value="PROTEIN_KINASE_ST"/>
    <property type="match status" value="1"/>
</dbReference>
<evidence type="ECO:0000256" key="9">
    <source>
        <dbReference type="ARBA" id="ARBA00022840"/>
    </source>
</evidence>
<evidence type="ECO:0000256" key="2">
    <source>
        <dbReference type="ARBA" id="ARBA00010791"/>
    </source>
</evidence>
<keyword evidence="11" id="KW-0131">Cell cycle</keyword>
<dbReference type="STRING" id="121224.E0VNW0"/>
<accession>E0VNW0</accession>
<evidence type="ECO:0000256" key="11">
    <source>
        <dbReference type="ARBA" id="ARBA00023306"/>
    </source>
</evidence>
<dbReference type="InterPro" id="IPR011009">
    <property type="entry name" value="Kinase-like_dom_sf"/>
</dbReference>
<evidence type="ECO:0000256" key="7">
    <source>
        <dbReference type="ARBA" id="ARBA00022763"/>
    </source>
</evidence>
<keyword evidence="7" id="KW-0227">DNA damage</keyword>
<proteinExistence type="inferred from homology"/>
<dbReference type="eggNOG" id="KOG0590">
    <property type="taxonomic scope" value="Eukaryota"/>
</dbReference>
<dbReference type="GO" id="GO:0007095">
    <property type="term" value="P:mitotic G2 DNA damage checkpoint signaling"/>
    <property type="evidence" value="ECO:0007669"/>
    <property type="project" value="TreeGrafter"/>
</dbReference>
<keyword evidence="10" id="KW-0539">Nucleus</keyword>
<gene>
    <name evidence="18" type="primary">8231891</name>
    <name evidence="17" type="ORF">Phum_PHUM346290</name>
</gene>
<comment type="subcellular location">
    <subcellularLocation>
        <location evidence="1">Nucleus</location>
    </subcellularLocation>
</comment>
<dbReference type="CTD" id="8231891"/>
<keyword evidence="4 15" id="KW-0723">Serine/threonine-protein kinase</keyword>
<evidence type="ECO:0000313" key="18">
    <source>
        <dbReference type="EnsemblMetazoa" id="PHUM346290-PA"/>
    </source>
</evidence>
<dbReference type="AlphaFoldDB" id="E0VNW0"/>